<keyword evidence="4" id="KW-1185">Reference proteome</keyword>
<name>A0A9W8Y1K2_9PLEO</name>
<organism evidence="3 4">
    <name type="scientific">Neocucurbitaria cava</name>
    <dbReference type="NCBI Taxonomy" id="798079"/>
    <lineage>
        <taxon>Eukaryota</taxon>
        <taxon>Fungi</taxon>
        <taxon>Dikarya</taxon>
        <taxon>Ascomycota</taxon>
        <taxon>Pezizomycotina</taxon>
        <taxon>Dothideomycetes</taxon>
        <taxon>Pleosporomycetidae</taxon>
        <taxon>Pleosporales</taxon>
        <taxon>Pleosporineae</taxon>
        <taxon>Cucurbitariaceae</taxon>
        <taxon>Neocucurbitaria</taxon>
    </lineage>
</organism>
<feature type="compositionally biased region" description="Basic and acidic residues" evidence="1">
    <location>
        <begin position="10"/>
        <end position="21"/>
    </location>
</feature>
<evidence type="ECO:0000256" key="1">
    <source>
        <dbReference type="SAM" id="MobiDB-lite"/>
    </source>
</evidence>
<sequence>MDATNSTTLEHLHSGHDHNHDHFHGRPHVTELVNQEVSQLAPYSGLILTISLIIYFLVRYYIFEGFLLRRFYGNIYLNLNDNQRRGFINHHVAATAKIIMLLSAAYPFFAVIAGSATLHTPYAGSKVVTLGDVLLVLNQVFIAMYIFELIFREKLSYVAVLHHIGSVTIAASAVAISLNWEHQRDATIEFILCYVWGMFDVIAEFWPHVAIILYRMRPNDHNYLRKVFFAAGVVTFVGTITETIAVMYLWGWAWDRWTLAFRVVTPILHVVFSCAQLWGAYNFYKMWKKQIALLRDQKPDVEQAVTVQTK</sequence>
<feature type="transmembrane region" description="Helical" evidence="2">
    <location>
        <begin position="186"/>
        <end position="206"/>
    </location>
</feature>
<feature type="transmembrane region" description="Helical" evidence="2">
    <location>
        <begin position="133"/>
        <end position="151"/>
    </location>
</feature>
<feature type="transmembrane region" description="Helical" evidence="2">
    <location>
        <begin position="227"/>
        <end position="253"/>
    </location>
</feature>
<evidence type="ECO:0008006" key="5">
    <source>
        <dbReference type="Google" id="ProtNLM"/>
    </source>
</evidence>
<feature type="transmembrane region" description="Helical" evidence="2">
    <location>
        <begin position="92"/>
        <end position="113"/>
    </location>
</feature>
<protein>
    <recommendedName>
        <fullName evidence="5">TLC domain-containing protein</fullName>
    </recommendedName>
</protein>
<dbReference type="Proteomes" id="UP001140560">
    <property type="component" value="Unassembled WGS sequence"/>
</dbReference>
<evidence type="ECO:0000313" key="4">
    <source>
        <dbReference type="Proteomes" id="UP001140560"/>
    </source>
</evidence>
<keyword evidence="2" id="KW-0472">Membrane</keyword>
<keyword evidence="2" id="KW-0812">Transmembrane</keyword>
<dbReference type="OrthoDB" id="10010954at2759"/>
<feature type="transmembrane region" description="Helical" evidence="2">
    <location>
        <begin position="158"/>
        <end position="180"/>
    </location>
</feature>
<proteinExistence type="predicted"/>
<gene>
    <name evidence="3" type="ORF">N0V83_008224</name>
</gene>
<feature type="region of interest" description="Disordered" evidence="1">
    <location>
        <begin position="1"/>
        <end position="21"/>
    </location>
</feature>
<evidence type="ECO:0000256" key="2">
    <source>
        <dbReference type="SAM" id="Phobius"/>
    </source>
</evidence>
<keyword evidence="2" id="KW-1133">Transmembrane helix</keyword>
<dbReference type="EMBL" id="JAPEUY010000015">
    <property type="protein sequence ID" value="KAJ4365604.1"/>
    <property type="molecule type" value="Genomic_DNA"/>
</dbReference>
<reference evidence="3" key="1">
    <citation type="submission" date="2022-10" db="EMBL/GenBank/DDBJ databases">
        <title>Tapping the CABI collections for fungal endophytes: first genome assemblies for Collariella, Neodidymelliopsis, Ascochyta clinopodiicola, Didymella pomorum, Didymosphaeria variabile, Neocosmospora piperis and Neocucurbitaria cava.</title>
        <authorList>
            <person name="Hill R."/>
        </authorList>
    </citation>
    <scope>NUCLEOTIDE SEQUENCE</scope>
    <source>
        <strain evidence="3">IMI 356814</strain>
    </source>
</reference>
<accession>A0A9W8Y1K2</accession>
<comment type="caution">
    <text evidence="3">The sequence shown here is derived from an EMBL/GenBank/DDBJ whole genome shotgun (WGS) entry which is preliminary data.</text>
</comment>
<evidence type="ECO:0000313" key="3">
    <source>
        <dbReference type="EMBL" id="KAJ4365604.1"/>
    </source>
</evidence>
<dbReference type="AlphaFoldDB" id="A0A9W8Y1K2"/>
<feature type="transmembrane region" description="Helical" evidence="2">
    <location>
        <begin position="259"/>
        <end position="281"/>
    </location>
</feature>
<feature type="transmembrane region" description="Helical" evidence="2">
    <location>
        <begin position="40"/>
        <end position="62"/>
    </location>
</feature>